<dbReference type="SUPFAM" id="SSF52283">
    <property type="entry name" value="Formate/glycerate dehydrogenase catalytic domain-like"/>
    <property type="match status" value="1"/>
</dbReference>
<organism evidence="6 7">
    <name type="scientific">Halomonas salina</name>
    <dbReference type="NCBI Taxonomy" id="42565"/>
    <lineage>
        <taxon>Bacteria</taxon>
        <taxon>Pseudomonadati</taxon>
        <taxon>Pseudomonadota</taxon>
        <taxon>Gammaproteobacteria</taxon>
        <taxon>Oceanospirillales</taxon>
        <taxon>Halomonadaceae</taxon>
        <taxon>Halomonas</taxon>
    </lineage>
</organism>
<dbReference type="EC" id="1.1.1.79" evidence="6"/>
<evidence type="ECO:0000313" key="6">
    <source>
        <dbReference type="EMBL" id="KGE79180.1"/>
    </source>
</evidence>
<dbReference type="InterPro" id="IPR006140">
    <property type="entry name" value="D-isomer_DH_NAD-bd"/>
</dbReference>
<evidence type="ECO:0000256" key="2">
    <source>
        <dbReference type="ARBA" id="ARBA00023027"/>
    </source>
</evidence>
<comment type="similarity">
    <text evidence="3">Belongs to the D-isomer specific 2-hydroxyacid dehydrogenase family.</text>
</comment>
<accession>A0ABR4WXN8</accession>
<dbReference type="InterPro" id="IPR006139">
    <property type="entry name" value="D-isomer_2_OHA_DH_cat_dom"/>
</dbReference>
<dbReference type="EMBL" id="JOKD01000008">
    <property type="protein sequence ID" value="KGE79180.1"/>
    <property type="molecule type" value="Genomic_DNA"/>
</dbReference>
<gene>
    <name evidence="6" type="ORF">FP66_14930</name>
</gene>
<evidence type="ECO:0000259" key="4">
    <source>
        <dbReference type="Pfam" id="PF00389"/>
    </source>
</evidence>
<dbReference type="Proteomes" id="UP000029721">
    <property type="component" value="Unassembled WGS sequence"/>
</dbReference>
<dbReference type="EC" id="1.1.1.81" evidence="6"/>
<evidence type="ECO:0000256" key="3">
    <source>
        <dbReference type="RuleBase" id="RU003719"/>
    </source>
</evidence>
<protein>
    <submittedName>
        <fullName evidence="6">Bifunctional glyoxylate/hydroxypyruvate reductase B</fullName>
        <ecNumber evidence="6">1.1.1.79</ecNumber>
        <ecNumber evidence="6">1.1.1.81</ecNumber>
    </submittedName>
</protein>
<dbReference type="InterPro" id="IPR036291">
    <property type="entry name" value="NAD(P)-bd_dom_sf"/>
</dbReference>
<dbReference type="InterPro" id="IPR029752">
    <property type="entry name" value="D-isomer_DH_CS1"/>
</dbReference>
<dbReference type="PROSITE" id="PS00065">
    <property type="entry name" value="D_2_HYDROXYACID_DH_1"/>
    <property type="match status" value="1"/>
</dbReference>
<dbReference type="GO" id="GO:0030267">
    <property type="term" value="F:glyoxylate reductase (NADPH) activity"/>
    <property type="evidence" value="ECO:0007669"/>
    <property type="project" value="UniProtKB-EC"/>
</dbReference>
<dbReference type="PANTHER" id="PTHR10996:SF283">
    <property type="entry name" value="GLYOXYLATE_HYDROXYPYRUVATE REDUCTASE B"/>
    <property type="match status" value="1"/>
</dbReference>
<dbReference type="CDD" id="cd05301">
    <property type="entry name" value="GDH"/>
    <property type="match status" value="1"/>
</dbReference>
<feature type="domain" description="D-isomer specific 2-hydroxyacid dehydrogenase NAD-binding" evidence="5">
    <location>
        <begin position="111"/>
        <end position="289"/>
    </location>
</feature>
<dbReference type="Pfam" id="PF00389">
    <property type="entry name" value="2-Hacid_dh"/>
    <property type="match status" value="1"/>
</dbReference>
<dbReference type="Gene3D" id="3.40.50.720">
    <property type="entry name" value="NAD(P)-binding Rossmann-like Domain"/>
    <property type="match status" value="2"/>
</dbReference>
<keyword evidence="7" id="KW-1185">Reference proteome</keyword>
<dbReference type="GO" id="GO:0016618">
    <property type="term" value="F:hydroxypyruvate reductase [NAD(P)H] activity"/>
    <property type="evidence" value="ECO:0007669"/>
    <property type="project" value="UniProtKB-EC"/>
</dbReference>
<evidence type="ECO:0000256" key="1">
    <source>
        <dbReference type="ARBA" id="ARBA00023002"/>
    </source>
</evidence>
<comment type="caution">
    <text evidence="6">The sequence shown here is derived from an EMBL/GenBank/DDBJ whole genome shotgun (WGS) entry which is preliminary data.</text>
</comment>
<evidence type="ECO:0000259" key="5">
    <source>
        <dbReference type="Pfam" id="PF02826"/>
    </source>
</evidence>
<feature type="domain" description="D-isomer specific 2-hydroxyacid dehydrogenase catalytic" evidence="4">
    <location>
        <begin position="9"/>
        <end position="320"/>
    </location>
</feature>
<proteinExistence type="inferred from homology"/>
<dbReference type="RefSeq" id="WP_035593091.1">
    <property type="nucleotide sequence ID" value="NZ_JOKD01000008.1"/>
</dbReference>
<sequence length="320" mass="34831">MKTQNLVVVHELYPALVEALSDAFNLTHFTRLVDDQDRAAFEEAMAQADAYLGSNVAFTEALLDKAPRLKVVASVSVGVDSYPIEAMRERGIVLTNTPDVLTESTADTGFLLLMMAARRAGEMLRKVRDHEWTASLSREDFGVDVHGKTLGIVGMGRIGQAVARRGHDGFGMSVNYTNRSAKPEVEAALDARRVDLETLFRESDFICVTVPLSAETEGLIGREHFALTRPHAVFVNISRGKVVREDELVACLQDGTLHCAGLDVYEREPLSTASPLMTLDNAVCLPHIGSSTFQTRNAMCDLAVDNVKRVLAGEGAITAV</sequence>
<keyword evidence="1 3" id="KW-0560">Oxidoreductase</keyword>
<keyword evidence="2" id="KW-0520">NAD</keyword>
<dbReference type="Pfam" id="PF02826">
    <property type="entry name" value="2-Hacid_dh_C"/>
    <property type="match status" value="1"/>
</dbReference>
<dbReference type="SUPFAM" id="SSF51735">
    <property type="entry name" value="NAD(P)-binding Rossmann-fold domains"/>
    <property type="match status" value="1"/>
</dbReference>
<dbReference type="PANTHER" id="PTHR10996">
    <property type="entry name" value="2-HYDROXYACID DEHYDROGENASE-RELATED"/>
    <property type="match status" value="1"/>
</dbReference>
<evidence type="ECO:0000313" key="7">
    <source>
        <dbReference type="Proteomes" id="UP000029721"/>
    </source>
</evidence>
<name>A0ABR4WXN8_9GAMM</name>
<dbReference type="InterPro" id="IPR050223">
    <property type="entry name" value="D-isomer_2-hydroxyacid_DH"/>
</dbReference>
<reference evidence="6 7" key="1">
    <citation type="submission" date="2014-06" db="EMBL/GenBank/DDBJ databases">
        <title>Draft genome sequence of an extremely salt tolerant bacteria Halomonas salina/CIFRI 1.</title>
        <authorList>
            <person name="Behera B.D."/>
            <person name="Meena D.K."/>
            <person name="Das P."/>
            <person name="Maharana J."/>
            <person name="Paria P."/>
            <person name="Sharma A.P."/>
            <person name="Shamsudheen K.V."/>
            <person name="Rijit J."/>
            <person name="Dixit V."/>
            <person name="Verma A."/>
            <person name="Scaria V."/>
            <person name="Sivasubbu S."/>
        </authorList>
    </citation>
    <scope>NUCLEOTIDE SEQUENCE [LARGE SCALE GENOMIC DNA]</scope>
    <source>
        <strain evidence="6 7">CIFRI 1</strain>
    </source>
</reference>